<accession>A0A0A9U1I5</accession>
<reference evidence="1" key="1">
    <citation type="submission" date="2014-09" db="EMBL/GenBank/DDBJ databases">
        <authorList>
            <person name="Magalhaes I.L.F."/>
            <person name="Oliveira U."/>
            <person name="Santos F.R."/>
            <person name="Vidigal T.H.D.A."/>
            <person name="Brescovit A.D."/>
            <person name="Santos A.J."/>
        </authorList>
    </citation>
    <scope>NUCLEOTIDE SEQUENCE</scope>
    <source>
        <tissue evidence="1">Shoot tissue taken approximately 20 cm above the soil surface</tissue>
    </source>
</reference>
<organism evidence="1">
    <name type="scientific">Arundo donax</name>
    <name type="common">Giant reed</name>
    <name type="synonym">Donax arundinaceus</name>
    <dbReference type="NCBI Taxonomy" id="35708"/>
    <lineage>
        <taxon>Eukaryota</taxon>
        <taxon>Viridiplantae</taxon>
        <taxon>Streptophyta</taxon>
        <taxon>Embryophyta</taxon>
        <taxon>Tracheophyta</taxon>
        <taxon>Spermatophyta</taxon>
        <taxon>Magnoliopsida</taxon>
        <taxon>Liliopsida</taxon>
        <taxon>Poales</taxon>
        <taxon>Poaceae</taxon>
        <taxon>PACMAD clade</taxon>
        <taxon>Arundinoideae</taxon>
        <taxon>Arundineae</taxon>
        <taxon>Arundo</taxon>
    </lineage>
</organism>
<dbReference type="AlphaFoldDB" id="A0A0A9U1I5"/>
<sequence length="47" mass="5383">MFLNMLIVLSLFTLGKQLYESCGLNSCLTMFKQLFWALLGFVEPGHQ</sequence>
<protein>
    <submittedName>
        <fullName evidence="1">Uncharacterized protein</fullName>
    </submittedName>
</protein>
<evidence type="ECO:0000313" key="1">
    <source>
        <dbReference type="EMBL" id="JAD15094.1"/>
    </source>
</evidence>
<proteinExistence type="predicted"/>
<reference evidence="1" key="2">
    <citation type="journal article" date="2015" name="Data Brief">
        <title>Shoot transcriptome of the giant reed, Arundo donax.</title>
        <authorList>
            <person name="Barrero R.A."/>
            <person name="Guerrero F.D."/>
            <person name="Moolhuijzen P."/>
            <person name="Goolsby J.A."/>
            <person name="Tidwell J."/>
            <person name="Bellgard S.E."/>
            <person name="Bellgard M.I."/>
        </authorList>
    </citation>
    <scope>NUCLEOTIDE SEQUENCE</scope>
    <source>
        <tissue evidence="1">Shoot tissue taken approximately 20 cm above the soil surface</tissue>
    </source>
</reference>
<name>A0A0A9U1I5_ARUDO</name>
<dbReference type="EMBL" id="GBRH01282801">
    <property type="protein sequence ID" value="JAD15094.1"/>
    <property type="molecule type" value="Transcribed_RNA"/>
</dbReference>